<reference evidence="6 7" key="1">
    <citation type="journal article" date="2011" name="Cell">
        <title>Insight into structure and assembly of the nuclear pore complex by utilizing the genome of a eukaryotic thermophile.</title>
        <authorList>
            <person name="Amlacher S."/>
            <person name="Sarges P."/>
            <person name="Flemming D."/>
            <person name="van Noort V."/>
            <person name="Kunze R."/>
            <person name="Devos D.P."/>
            <person name="Arumugam M."/>
            <person name="Bork P."/>
            <person name="Hurt E."/>
        </authorList>
    </citation>
    <scope>NUCLEOTIDE SEQUENCE [LARGE SCALE GENOMIC DNA]</scope>
    <source>
        <strain evidence="7">DSM 1495 / CBS 144.50 / IMI 039719</strain>
    </source>
</reference>
<gene>
    <name evidence="6" type="ORF">CTHT_0069340</name>
</gene>
<name>G0SHA7_CHATD</name>
<dbReference type="FunFam" id="3.80.10.10:FF:000273">
    <property type="entry name" value="Leucine Rich Repeat domain protein"/>
    <property type="match status" value="1"/>
</dbReference>
<sequence>MDSEDGEIFIKQLANFVRTHEKALANALQFQRKSAPRHGPSHSVSSVPTFTVPPSPSVPERPATSSSASSALAAALSFGALSFASHSSKSAKLALTPHHLFYLLSRFEELGIPVGPMRVRLENLHDSTASANYVSFLSQAHRSKTRASDTISIRSVSSIRSVVSGMSALWASLGFGSSISAARTEKQKAAIQADLKYLYSAFTKIPCLRLAPDWQARLIKGYEEFPFDSAVPLYVFKNVQALEVYDIDFRQFFGWDRLAEQLRSLTLRRASIDDPADVLIDIVLDDMDRRRRRTSKTQGSPSRQALGNPSPRRSPTVSSSDLHKTISVPASLDARKSTVDLPVGSLPSEVGRDQEVARVPENRRHSIARIDGDEPRSPAVEESRTRSYSPRRPAGARTGPSNVRGAHKVRRSGSGSSHSSLSDSWYGSRGSSSNLLTTGALPPAKWRFLKHLSLAENALTVIPAASLAPLANTLHSLDLSYNLFTQIPDSLATLTALRALNLAHCMIESLHSLTRNPLPAITALNLRGNRLQSIAGIEKLLPLERLDLRDNRIIDPMELARLTGLPEIREIYVEGNPFVKTHRDYRITIFNLFRKTPGYTEDPIIDSSGPSYSEKRYLVERAEVPPAVPVVKPPALEIPAVDVSSKSTPVHEPHPPREPAVLRKERPVPRSSPSEVPTSPTRRRKAPRRRIVDLATNDIVAPQKEVVDHPAPSVKSPALEDESNYRTSKPSDPQPVPQRPNTETKSIPTAQTTAHLEIPRIDTSVADQVPIVSSSSPKSNIDWDPIRAESYRPSIGESLLRGNTETVNGNTNLDVNGNSYRPSSILDEDNRGWTSDLASSLPPAPPRDFAINGSNLKVEEFAFGSGSPTSLPASAPGSGMTSMPTIHAESIVATAAVVPRAVG</sequence>
<dbReference type="PANTHER" id="PTHR15454">
    <property type="entry name" value="NISCHARIN RELATED"/>
    <property type="match status" value="1"/>
</dbReference>
<evidence type="ECO:0000256" key="1">
    <source>
        <dbReference type="ARBA" id="ARBA00004496"/>
    </source>
</evidence>
<feature type="compositionally biased region" description="Basic and acidic residues" evidence="5">
    <location>
        <begin position="350"/>
        <end position="385"/>
    </location>
</feature>
<evidence type="ECO:0008006" key="8">
    <source>
        <dbReference type="Google" id="ProtNLM"/>
    </source>
</evidence>
<dbReference type="InterPro" id="IPR001611">
    <property type="entry name" value="Leu-rich_rpt"/>
</dbReference>
<keyword evidence="2" id="KW-0963">Cytoplasm</keyword>
<evidence type="ECO:0000256" key="2">
    <source>
        <dbReference type="ARBA" id="ARBA00022490"/>
    </source>
</evidence>
<evidence type="ECO:0000313" key="7">
    <source>
        <dbReference type="Proteomes" id="UP000008066"/>
    </source>
</evidence>
<dbReference type="InterPro" id="IPR032675">
    <property type="entry name" value="LRR_dom_sf"/>
</dbReference>
<dbReference type="SUPFAM" id="SSF52075">
    <property type="entry name" value="Outer arm dynein light chain 1"/>
    <property type="match status" value="1"/>
</dbReference>
<keyword evidence="4" id="KW-0677">Repeat</keyword>
<dbReference type="Gene3D" id="3.80.10.10">
    <property type="entry name" value="Ribonuclease Inhibitor"/>
    <property type="match status" value="2"/>
</dbReference>
<dbReference type="AlphaFoldDB" id="G0SHA7"/>
<evidence type="ECO:0000256" key="3">
    <source>
        <dbReference type="ARBA" id="ARBA00022614"/>
    </source>
</evidence>
<feature type="region of interest" description="Disordered" evidence="5">
    <location>
        <begin position="643"/>
        <end position="756"/>
    </location>
</feature>
<feature type="compositionally biased region" description="Basic and acidic residues" evidence="5">
    <location>
        <begin position="649"/>
        <end position="668"/>
    </location>
</feature>
<organism evidence="7">
    <name type="scientific">Chaetomium thermophilum (strain DSM 1495 / CBS 144.50 / IMI 039719)</name>
    <name type="common">Thermochaetoides thermophila</name>
    <dbReference type="NCBI Taxonomy" id="759272"/>
    <lineage>
        <taxon>Eukaryota</taxon>
        <taxon>Fungi</taxon>
        <taxon>Dikarya</taxon>
        <taxon>Ascomycota</taxon>
        <taxon>Pezizomycotina</taxon>
        <taxon>Sordariomycetes</taxon>
        <taxon>Sordariomycetidae</taxon>
        <taxon>Sordariales</taxon>
        <taxon>Chaetomiaceae</taxon>
        <taxon>Thermochaetoides</taxon>
    </lineage>
</organism>
<dbReference type="STRING" id="759272.G0SHA7"/>
<feature type="compositionally biased region" description="Low complexity" evidence="5">
    <location>
        <begin position="412"/>
        <end position="429"/>
    </location>
</feature>
<dbReference type="RefSeq" id="XP_006697214.1">
    <property type="nucleotide sequence ID" value="XM_006697151.1"/>
</dbReference>
<feature type="region of interest" description="Disordered" evidence="5">
    <location>
        <begin position="31"/>
        <end position="64"/>
    </location>
</feature>
<dbReference type="GO" id="GO:0005737">
    <property type="term" value="C:cytoplasm"/>
    <property type="evidence" value="ECO:0007669"/>
    <property type="project" value="UniProtKB-SubCell"/>
</dbReference>
<dbReference type="EMBL" id="GL988047">
    <property type="protein sequence ID" value="EGS17596.1"/>
    <property type="molecule type" value="Genomic_DNA"/>
</dbReference>
<dbReference type="PANTHER" id="PTHR15454:SF69">
    <property type="entry name" value="SERINE_THREONINE-PROTEIN KINASE 11-INTERACTING PROTEIN"/>
    <property type="match status" value="1"/>
</dbReference>
<dbReference type="HOGENOM" id="CLU_009538_0_0_1"/>
<dbReference type="Proteomes" id="UP000008066">
    <property type="component" value="Unassembled WGS sequence"/>
</dbReference>
<accession>G0SHA7</accession>
<evidence type="ECO:0000256" key="4">
    <source>
        <dbReference type="ARBA" id="ARBA00022737"/>
    </source>
</evidence>
<feature type="compositionally biased region" description="Low complexity" evidence="5">
    <location>
        <begin position="309"/>
        <end position="320"/>
    </location>
</feature>
<proteinExistence type="predicted"/>
<feature type="compositionally biased region" description="Polar residues" evidence="5">
    <location>
        <begin position="296"/>
        <end position="307"/>
    </location>
</feature>
<comment type="subcellular location">
    <subcellularLocation>
        <location evidence="1">Cytoplasm</location>
    </subcellularLocation>
</comment>
<feature type="compositionally biased region" description="Low complexity" evidence="5">
    <location>
        <begin position="669"/>
        <end position="680"/>
    </location>
</feature>
<dbReference type="PROSITE" id="PS51450">
    <property type="entry name" value="LRR"/>
    <property type="match status" value="3"/>
</dbReference>
<feature type="region of interest" description="Disordered" evidence="5">
    <location>
        <begin position="290"/>
        <end position="429"/>
    </location>
</feature>
<dbReference type="OMA" id="RQDFGNT"/>
<dbReference type="InterPro" id="IPR003591">
    <property type="entry name" value="Leu-rich_rpt_typical-subtyp"/>
</dbReference>
<dbReference type="Pfam" id="PF13855">
    <property type="entry name" value="LRR_8"/>
    <property type="match status" value="1"/>
</dbReference>
<evidence type="ECO:0000256" key="5">
    <source>
        <dbReference type="SAM" id="MobiDB-lite"/>
    </source>
</evidence>
<keyword evidence="7" id="KW-1185">Reference proteome</keyword>
<dbReference type="SMART" id="SM00369">
    <property type="entry name" value="LRR_TYP"/>
    <property type="match status" value="4"/>
</dbReference>
<evidence type="ECO:0000313" key="6">
    <source>
        <dbReference type="EMBL" id="EGS17596.1"/>
    </source>
</evidence>
<protein>
    <recommendedName>
        <fullName evidence="8">Leucine rich repeat domain-containing protein</fullName>
    </recommendedName>
</protein>
<feature type="compositionally biased region" description="Low complexity" evidence="5">
    <location>
        <begin position="41"/>
        <end position="50"/>
    </location>
</feature>
<dbReference type="KEGG" id="cthr:CTHT_0069340"/>
<feature type="compositionally biased region" description="Polar residues" evidence="5">
    <location>
        <begin position="739"/>
        <end position="754"/>
    </location>
</feature>
<dbReference type="eggNOG" id="ENOG502QTY2">
    <property type="taxonomic scope" value="Eukaryota"/>
</dbReference>
<keyword evidence="3" id="KW-0433">Leucine-rich repeat</keyword>
<dbReference type="GeneID" id="18260972"/>
<dbReference type="OrthoDB" id="676979at2759"/>